<dbReference type="RefSeq" id="WP_088908365.1">
    <property type="nucleotide sequence ID" value="NZ_CP018145.1"/>
</dbReference>
<sequence>MNMKVTNKKIDVGNFSFGGVSQSSIVLIGDTDVLSCYSIFDTPLHALIYSPQVPIQPLDLGLRRG</sequence>
<gene>
    <name evidence="1" type="ORF">BP422_14325</name>
</gene>
<protein>
    <submittedName>
        <fullName evidence="1">Uncharacterized protein</fullName>
    </submittedName>
</protein>
<dbReference type="EMBL" id="CP018145">
    <property type="protein sequence ID" value="ASJ54640.1"/>
    <property type="molecule type" value="Genomic_DNA"/>
</dbReference>
<dbReference type="AlphaFoldDB" id="A0A220MJ73"/>
<organism evidence="1 2">
    <name type="scientific">Brevibacillus formosus</name>
    <dbReference type="NCBI Taxonomy" id="54913"/>
    <lineage>
        <taxon>Bacteria</taxon>
        <taxon>Bacillati</taxon>
        <taxon>Bacillota</taxon>
        <taxon>Bacilli</taxon>
        <taxon>Bacillales</taxon>
        <taxon>Paenibacillaceae</taxon>
        <taxon>Brevibacillus</taxon>
    </lineage>
</organism>
<dbReference type="KEGG" id="bfm:BP422_14325"/>
<evidence type="ECO:0000313" key="1">
    <source>
        <dbReference type="EMBL" id="ASJ54640.1"/>
    </source>
</evidence>
<evidence type="ECO:0000313" key="2">
    <source>
        <dbReference type="Proteomes" id="UP000197781"/>
    </source>
</evidence>
<proteinExistence type="predicted"/>
<accession>A0A220MJ73</accession>
<reference evidence="1 2" key="1">
    <citation type="submission" date="2016-11" db="EMBL/GenBank/DDBJ databases">
        <authorList>
            <person name="Jaros S."/>
            <person name="Januszkiewicz K."/>
            <person name="Wedrychowicz H."/>
        </authorList>
    </citation>
    <scope>NUCLEOTIDE SEQUENCE [LARGE SCALE GENOMIC DNA]</scope>
    <source>
        <strain evidence="1 2">NF2</strain>
    </source>
</reference>
<dbReference type="Proteomes" id="UP000197781">
    <property type="component" value="Chromosome"/>
</dbReference>
<name>A0A220MJ73_9BACL</name>